<evidence type="ECO:0000256" key="4">
    <source>
        <dbReference type="SAM" id="Coils"/>
    </source>
</evidence>
<gene>
    <name evidence="5" type="primary">bepF</name>
    <name evidence="5" type="ORF">AULFYP135_01932</name>
</gene>
<feature type="coiled-coil region" evidence="4">
    <location>
        <begin position="203"/>
        <end position="287"/>
    </location>
</feature>
<organism evidence="5">
    <name type="scientific">uncultured Anaerotruncus sp</name>
    <dbReference type="NCBI Taxonomy" id="905011"/>
    <lineage>
        <taxon>Bacteria</taxon>
        <taxon>Bacillati</taxon>
        <taxon>Bacillota</taxon>
        <taxon>Clostridia</taxon>
        <taxon>Eubacteriales</taxon>
        <taxon>Oscillospiraceae</taxon>
        <taxon>Anaerotruncus</taxon>
        <taxon>environmental samples</taxon>
    </lineage>
</organism>
<dbReference type="GO" id="GO:0030313">
    <property type="term" value="C:cell envelope"/>
    <property type="evidence" value="ECO:0007669"/>
    <property type="project" value="UniProtKB-SubCell"/>
</dbReference>
<dbReference type="NCBIfam" id="TIGR01730">
    <property type="entry name" value="RND_mfp"/>
    <property type="match status" value="1"/>
</dbReference>
<dbReference type="PANTHER" id="PTHR32347">
    <property type="entry name" value="EFFLUX SYSTEM COMPONENT YKNX-RELATED"/>
    <property type="match status" value="1"/>
</dbReference>
<dbReference type="GO" id="GO:0022857">
    <property type="term" value="F:transmembrane transporter activity"/>
    <property type="evidence" value="ECO:0007669"/>
    <property type="project" value="InterPro"/>
</dbReference>
<proteinExistence type="inferred from homology"/>
<sequence length="478" mass="51925">MEERKNFTGRQKSIVLAAVALALAGTVVLTAFSTGSNKTETVYKETTAERGTLTAGISETGIASIQEVKVNFDQTATIEEIYVVTGQKVQKGDPIAKISVSSLQEEMNQKEIELVTAQLDLQKAQNNLTTETLQAQLDRETNLGYATSAQEEYDLEVAQLELDLETASQNLLDAKQKRSYYQKILDGKEINEDKYNNYKELTDDELEDMIDDLDTQIDTLTLKYHQAEINAEQGKKKAELTMRQNLIKSDTADALYENTIAELEAKVQTAQLKVEELQSDIDEAASYLADGIITATSDGTVMSVNYAVGDKIKNTDSLTSSPLAVIGNTDVVYVSVSVDQEDIGSLEIGDPAQVVLSAFEDTYYDAVIYSISTSPAMGGTSTVSYAVTVQLQGDTSGIFNGMSATVTFVSKQVEDVIYVSNRAVTVEDGKSYVKIKDENGEAVKTEVTTGFSDGSNVEIQSGVNEGDIVLIESKVSSK</sequence>
<accession>A0A6N2UH15</accession>
<comment type="subcellular location">
    <subcellularLocation>
        <location evidence="1">Cell envelope</location>
    </subcellularLocation>
</comment>
<protein>
    <submittedName>
        <fullName evidence="5">Efflux pump periplasmic linker BepF</fullName>
    </submittedName>
</protein>
<dbReference type="Gene3D" id="2.40.30.170">
    <property type="match status" value="1"/>
</dbReference>
<comment type="similarity">
    <text evidence="2">Belongs to the membrane fusion protein (MFP) (TC 8.A.1) family.</text>
</comment>
<dbReference type="InterPro" id="IPR050465">
    <property type="entry name" value="UPF0194_transport"/>
</dbReference>
<evidence type="ECO:0000256" key="3">
    <source>
        <dbReference type="ARBA" id="ARBA00023054"/>
    </source>
</evidence>
<dbReference type="Gene3D" id="1.10.287.470">
    <property type="entry name" value="Helix hairpin bin"/>
    <property type="match status" value="1"/>
</dbReference>
<name>A0A6N2UH15_9FIRM</name>
<feature type="coiled-coil region" evidence="4">
    <location>
        <begin position="100"/>
        <end position="177"/>
    </location>
</feature>
<dbReference type="EMBL" id="CACRSL010000003">
    <property type="protein sequence ID" value="VYT17000.1"/>
    <property type="molecule type" value="Genomic_DNA"/>
</dbReference>
<reference evidence="5" key="1">
    <citation type="submission" date="2019-11" db="EMBL/GenBank/DDBJ databases">
        <authorList>
            <person name="Feng L."/>
        </authorList>
    </citation>
    <scope>NUCLEOTIDE SEQUENCE</scope>
    <source>
        <strain evidence="5">AundefinedLFYP135</strain>
    </source>
</reference>
<dbReference type="GO" id="GO:0016020">
    <property type="term" value="C:membrane"/>
    <property type="evidence" value="ECO:0007669"/>
    <property type="project" value="InterPro"/>
</dbReference>
<keyword evidence="3 4" id="KW-0175">Coiled coil</keyword>
<evidence type="ECO:0000256" key="1">
    <source>
        <dbReference type="ARBA" id="ARBA00004196"/>
    </source>
</evidence>
<dbReference type="SUPFAM" id="SSF111369">
    <property type="entry name" value="HlyD-like secretion proteins"/>
    <property type="match status" value="2"/>
</dbReference>
<dbReference type="Gene3D" id="6.20.50.140">
    <property type="match status" value="1"/>
</dbReference>
<evidence type="ECO:0000256" key="2">
    <source>
        <dbReference type="ARBA" id="ARBA00009477"/>
    </source>
</evidence>
<evidence type="ECO:0000313" key="5">
    <source>
        <dbReference type="EMBL" id="VYT17000.1"/>
    </source>
</evidence>
<dbReference type="Gene3D" id="2.40.50.100">
    <property type="match status" value="1"/>
</dbReference>
<dbReference type="InterPro" id="IPR006143">
    <property type="entry name" value="RND_pump_MFP"/>
</dbReference>
<dbReference type="PRINTS" id="PR01490">
    <property type="entry name" value="RTXTOXIND"/>
</dbReference>
<dbReference type="AlphaFoldDB" id="A0A6N2UH15"/>